<sequence length="129" mass="15029">KMMACGKKGFAIRGWADKKPDPVMAALWEKIMDRPLDDRPQSILYKINLLIAMKYFPDIWFDKMEWNQTATLGQEIQNQTAFFQKVGSVSEAKLRRIIQSYLETIQTDGRISRMQQGLTATVVWSENRR</sequence>
<keyword evidence="1" id="KW-0808">Transferase</keyword>
<dbReference type="GO" id="GO:0032259">
    <property type="term" value="P:methylation"/>
    <property type="evidence" value="ECO:0007669"/>
    <property type="project" value="UniProtKB-KW"/>
</dbReference>
<accession>A0A931D099</accession>
<dbReference type="GO" id="GO:0008168">
    <property type="term" value="F:methyltransferase activity"/>
    <property type="evidence" value="ECO:0007669"/>
    <property type="project" value="UniProtKB-KW"/>
</dbReference>
<dbReference type="AlphaFoldDB" id="A0A931D099"/>
<organism evidence="1 2">
    <name type="scientific">Desulfotignum balticum</name>
    <dbReference type="NCBI Taxonomy" id="115781"/>
    <lineage>
        <taxon>Bacteria</taxon>
        <taxon>Pseudomonadati</taxon>
        <taxon>Thermodesulfobacteriota</taxon>
        <taxon>Desulfobacteria</taxon>
        <taxon>Desulfobacterales</taxon>
        <taxon>Desulfobacteraceae</taxon>
        <taxon>Desulfotignum</taxon>
    </lineage>
</organism>
<evidence type="ECO:0000313" key="2">
    <source>
        <dbReference type="Proteomes" id="UP000706172"/>
    </source>
</evidence>
<proteinExistence type="predicted"/>
<dbReference type="Proteomes" id="UP000706172">
    <property type="component" value="Unassembled WGS sequence"/>
</dbReference>
<dbReference type="EMBL" id="JACCQK010000821">
    <property type="protein sequence ID" value="MBG0780629.1"/>
    <property type="molecule type" value="Genomic_DNA"/>
</dbReference>
<evidence type="ECO:0000313" key="1">
    <source>
        <dbReference type="EMBL" id="MBG0780629.1"/>
    </source>
</evidence>
<protein>
    <submittedName>
        <fullName evidence="1">SAM-dependent methyltransferase</fullName>
    </submittedName>
</protein>
<comment type="caution">
    <text evidence="1">The sequence shown here is derived from an EMBL/GenBank/DDBJ whole genome shotgun (WGS) entry which is preliminary data.</text>
</comment>
<feature type="non-terminal residue" evidence="1">
    <location>
        <position position="1"/>
    </location>
</feature>
<name>A0A931D099_9BACT</name>
<reference evidence="1" key="1">
    <citation type="submission" date="2020-07" db="EMBL/GenBank/DDBJ databases">
        <title>Severe corrosion of carbon steel in oil field produced water can be linked to methanogenic archaea containing a special type of NiFe hydrogenase.</title>
        <authorList>
            <person name="Lahme S."/>
            <person name="Mand J."/>
            <person name="Longwell J."/>
            <person name="Smith R."/>
            <person name="Enning D."/>
        </authorList>
    </citation>
    <scope>NUCLEOTIDE SEQUENCE</scope>
    <source>
        <strain evidence="1">MIC098Bin6</strain>
    </source>
</reference>
<gene>
    <name evidence="1" type="ORF">H0S81_11970</name>
</gene>
<keyword evidence="1" id="KW-0489">Methyltransferase</keyword>